<comment type="similarity">
    <text evidence="1">Belongs to the peptidase C48 family.</text>
</comment>
<dbReference type="OrthoDB" id="3341102at2759"/>
<evidence type="ECO:0000256" key="1">
    <source>
        <dbReference type="ARBA" id="ARBA00005234"/>
    </source>
</evidence>
<feature type="domain" description="Ubiquitin-like protease family profile" evidence="5">
    <location>
        <begin position="167"/>
        <end position="340"/>
    </location>
</feature>
<dbReference type="EMBL" id="LN679479">
    <property type="protein sequence ID" value="CEL59119.1"/>
    <property type="molecule type" value="Genomic_DNA"/>
</dbReference>
<dbReference type="GO" id="GO:0019783">
    <property type="term" value="F:ubiquitin-like protein peptidase activity"/>
    <property type="evidence" value="ECO:0007669"/>
    <property type="project" value="UniProtKB-ARBA"/>
</dbReference>
<gene>
    <name evidence="6" type="ORF">RSOLAG1IB_12252</name>
</gene>
<name>A0A0B7FQD6_THACB</name>
<dbReference type="GO" id="GO:0006508">
    <property type="term" value="P:proteolysis"/>
    <property type="evidence" value="ECO:0007669"/>
    <property type="project" value="UniProtKB-KW"/>
</dbReference>
<keyword evidence="3" id="KW-0378">Hydrolase</keyword>
<dbReference type="Pfam" id="PF02902">
    <property type="entry name" value="Peptidase_C48"/>
    <property type="match status" value="1"/>
</dbReference>
<evidence type="ECO:0000313" key="6">
    <source>
        <dbReference type="EMBL" id="CEL59119.1"/>
    </source>
</evidence>
<organism evidence="6 7">
    <name type="scientific">Thanatephorus cucumeris (strain AG1-IB / isolate 7/3/14)</name>
    <name type="common">Lettuce bottom rot fungus</name>
    <name type="synonym">Rhizoctonia solani</name>
    <dbReference type="NCBI Taxonomy" id="1108050"/>
    <lineage>
        <taxon>Eukaryota</taxon>
        <taxon>Fungi</taxon>
        <taxon>Dikarya</taxon>
        <taxon>Basidiomycota</taxon>
        <taxon>Agaricomycotina</taxon>
        <taxon>Agaricomycetes</taxon>
        <taxon>Cantharellales</taxon>
        <taxon>Ceratobasidiaceae</taxon>
        <taxon>Rhizoctonia</taxon>
        <taxon>Rhizoctonia solani AG-1</taxon>
    </lineage>
</organism>
<proteinExistence type="inferred from homology"/>
<dbReference type="Gene3D" id="3.40.395.10">
    <property type="entry name" value="Adenoviral Proteinase, Chain A"/>
    <property type="match status" value="1"/>
</dbReference>
<keyword evidence="7" id="KW-1185">Reference proteome</keyword>
<sequence length="1106" mass="124937">MHVDKPSHIEDFSALILSKLSLEATVPVTLALTRFAHAPTPPKARFVCVSFSPPTNLQSTNTIESCYDLWRALPVPNAGQLTELRHNLSNLSTTSVSNPPLSLELVYASHKIRIPLWSLDLWPTLQSHINICRLWDSAKNRLIELVSKDNNAGLATQLLDQIANLPVNVQLPNLPLFRTSYIPDLIQDSWLSDDHINAGIEFINSHPHRRPTIYALNSFFPLHLERAFERSQLWCPRRPPLLDSWVTSRSIVELLIPVHRPGHWTLLHVDIKSRHYSYCDTINPATIQASQPLISLINCWLGELLGVSISLSSSPRRFPLGQQFDGHSCGVAILSTLANVAISGAFLPWSQKTALEHRLNWSFYFVNSASHPKGMTHPQSKVLSKQVEVVLDDLKPPAPVVRKTALLVQSKLNFKPMSREEWLAQKKQEYVERCEERKDRVEKIKLKQARKLMDNREDAKMRKRAERARKKTMEGVKGAQVAIDTTPISGVPIDLCARTELSALSRPYSIVNYGAKLDSNLTDHLQRGHKLNSARTQRVNWCHPLIWALIEKVARDVGYPWSPAEIVRRLNIIAPHIYGALRPQRISQWRDRSQPDILKWTDSHLRSISAGVRPFTGKRHRGILYNRPDIVQKIKTALTELRATGLALNLSIIRGYMVGIIQHYVPDAFARSSLRGRIFSCSNQFVRCFLRSELGWSIRKATRAAQKYPPDVDLILLHAFLRLVCVIRDEEIPASCIVNADQTQVVYSPGDQKTWNPTGQKQVNITGAEEKRAFTVLVAGSMSGTLLPLQAIYSGHSNRSLPDPSSPRFQEALDLCFRFHYSNSPSYWSTFKTMCLWVEKTLVPYFLWERNRLGLPSTQRCVLQLDCWSVHRSVQFRDWISNNHPWIILMFVPGGCTGLFQACDVGLQRVFKAAIQSASHIDIVEETVNALKTGIPPERVRNDQTIGTLRNRSVNWLLKGFEAINKPELVKKAFSLCAVPQSEFNLSYESLTSRNARKALLNLRSTNPNVYQEITSGYHSLPLSPVEDNEPEFPEDEGLCDGTVDEVYAAVLAARLSREAAPLALGDSGDDESESEYDYESEDDHAPAVLGAKVTSCRHKEMDLEE</sequence>
<reference evidence="6 7" key="1">
    <citation type="submission" date="2014-11" db="EMBL/GenBank/DDBJ databases">
        <authorList>
            <person name="Wibberg Daniel"/>
        </authorList>
    </citation>
    <scope>NUCLEOTIDE SEQUENCE [LARGE SCALE GENOMIC DNA]</scope>
    <source>
        <strain evidence="6">Rhizoctonia solani AG1-IB 7/3/14</strain>
    </source>
</reference>
<evidence type="ECO:0000313" key="7">
    <source>
        <dbReference type="Proteomes" id="UP000059188"/>
    </source>
</evidence>
<evidence type="ECO:0000256" key="2">
    <source>
        <dbReference type="ARBA" id="ARBA00022670"/>
    </source>
</evidence>
<keyword evidence="2" id="KW-0645">Protease</keyword>
<dbReference type="InterPro" id="IPR038765">
    <property type="entry name" value="Papain-like_cys_pep_sf"/>
</dbReference>
<dbReference type="SUPFAM" id="SSF54001">
    <property type="entry name" value="Cysteine proteinases"/>
    <property type="match status" value="1"/>
</dbReference>
<accession>A0A0B7FQD6</accession>
<evidence type="ECO:0000259" key="5">
    <source>
        <dbReference type="PROSITE" id="PS50600"/>
    </source>
</evidence>
<protein>
    <recommendedName>
        <fullName evidence="5">Ubiquitin-like protease family profile domain-containing protein</fullName>
    </recommendedName>
</protein>
<dbReference type="AlphaFoldDB" id="A0A0B7FQD6"/>
<dbReference type="GO" id="GO:0008234">
    <property type="term" value="F:cysteine-type peptidase activity"/>
    <property type="evidence" value="ECO:0007669"/>
    <property type="project" value="InterPro"/>
</dbReference>
<dbReference type="STRING" id="1108050.A0A0B7FQD6"/>
<dbReference type="PROSITE" id="PS50600">
    <property type="entry name" value="ULP_PROTEASE"/>
    <property type="match status" value="1"/>
</dbReference>
<dbReference type="Proteomes" id="UP000059188">
    <property type="component" value="Unassembled WGS sequence"/>
</dbReference>
<evidence type="ECO:0000256" key="4">
    <source>
        <dbReference type="SAM" id="MobiDB-lite"/>
    </source>
</evidence>
<feature type="region of interest" description="Disordered" evidence="4">
    <location>
        <begin position="1062"/>
        <end position="1089"/>
    </location>
</feature>
<dbReference type="InterPro" id="IPR003653">
    <property type="entry name" value="Peptidase_C48_C"/>
</dbReference>
<feature type="compositionally biased region" description="Acidic residues" evidence="4">
    <location>
        <begin position="1068"/>
        <end position="1083"/>
    </location>
</feature>
<evidence type="ECO:0000256" key="3">
    <source>
        <dbReference type="ARBA" id="ARBA00022801"/>
    </source>
</evidence>